<keyword evidence="2 12" id="KW-0813">Transport</keyword>
<accession>C2FV84</accession>
<dbReference type="InterPro" id="IPR037066">
    <property type="entry name" value="Plug_dom_sf"/>
</dbReference>
<comment type="similarity">
    <text evidence="12 13">Belongs to the TonB-dependent receptor family.</text>
</comment>
<dbReference type="GO" id="GO:0009279">
    <property type="term" value="C:cell outer membrane"/>
    <property type="evidence" value="ECO:0007669"/>
    <property type="project" value="UniProtKB-SubCell"/>
</dbReference>
<evidence type="ECO:0000256" key="14">
    <source>
        <dbReference type="SAM" id="MobiDB-lite"/>
    </source>
</evidence>
<dbReference type="InterPro" id="IPR000531">
    <property type="entry name" value="Beta-barrel_TonB"/>
</dbReference>
<dbReference type="Pfam" id="PF07660">
    <property type="entry name" value="STN"/>
    <property type="match status" value="1"/>
</dbReference>
<dbReference type="InterPro" id="IPR012910">
    <property type="entry name" value="Plug_dom"/>
</dbReference>
<comment type="subcellular location">
    <subcellularLocation>
        <location evidence="1 12">Cell outer membrane</location>
        <topology evidence="1 12">Multi-pass membrane protein</topology>
    </subcellularLocation>
</comment>
<dbReference type="HOGENOM" id="CLU_004317_0_1_10"/>
<feature type="compositionally biased region" description="Polar residues" evidence="14">
    <location>
        <begin position="257"/>
        <end position="271"/>
    </location>
</feature>
<evidence type="ECO:0000256" key="7">
    <source>
        <dbReference type="ARBA" id="ARBA00023004"/>
    </source>
</evidence>
<name>C2FV84_SPHSI</name>
<evidence type="ECO:0000256" key="10">
    <source>
        <dbReference type="ARBA" id="ARBA00023170"/>
    </source>
</evidence>
<dbReference type="InterPro" id="IPR023997">
    <property type="entry name" value="TonB-dep_OMP_SusC/RagA_CS"/>
</dbReference>
<evidence type="ECO:0000256" key="11">
    <source>
        <dbReference type="ARBA" id="ARBA00023237"/>
    </source>
</evidence>
<dbReference type="Gene3D" id="2.170.130.10">
    <property type="entry name" value="TonB-dependent receptor, plug domain"/>
    <property type="match status" value="1"/>
</dbReference>
<keyword evidence="3 12" id="KW-1134">Transmembrane beta strand</keyword>
<reference evidence="16 17" key="1">
    <citation type="submission" date="2009-01" db="EMBL/GenBank/DDBJ databases">
        <authorList>
            <person name="Qin X."/>
            <person name="Bachman B."/>
            <person name="Battles P."/>
            <person name="Bell A."/>
            <person name="Bess C."/>
            <person name="Bickham C."/>
            <person name="Chaboub L."/>
            <person name="Chen D."/>
            <person name="Coyle M."/>
            <person name="Deiros D.R."/>
            <person name="Dinh H."/>
            <person name="Forbes L."/>
            <person name="Fowler G."/>
            <person name="Francisco L."/>
            <person name="Fu Q."/>
            <person name="Gubbala S."/>
            <person name="Hale W."/>
            <person name="Han Y."/>
            <person name="Hemphill L."/>
            <person name="Highlander S.K."/>
            <person name="Hirani K."/>
            <person name="Hogues M."/>
            <person name="Jackson L."/>
            <person name="Jakkamsetti A."/>
            <person name="Javaid M."/>
            <person name="Jiang H."/>
            <person name="Korchina V."/>
            <person name="Kovar C."/>
            <person name="Lara F."/>
            <person name="Lee S."/>
            <person name="Mata R."/>
            <person name="Mathew T."/>
            <person name="Moen C."/>
            <person name="Morales K."/>
            <person name="Munidasa M."/>
            <person name="Nazareth L."/>
            <person name="Ngo R."/>
            <person name="Nguyen L."/>
            <person name="Okwuonu G."/>
            <person name="Ongeri F."/>
            <person name="Patil S."/>
            <person name="Petrosino J."/>
            <person name="Pham C."/>
            <person name="Pham P."/>
            <person name="Pu L.-L."/>
            <person name="Puazo M."/>
            <person name="Raj R."/>
            <person name="Reid J."/>
            <person name="Rouhana J."/>
            <person name="Saada N."/>
            <person name="Shang Y."/>
            <person name="Simmons D."/>
            <person name="Thornton R."/>
            <person name="Warren J."/>
            <person name="Weissenberger G."/>
            <person name="Zhang J."/>
            <person name="Zhang L."/>
            <person name="Zhou C."/>
            <person name="Zhu D."/>
            <person name="Muzny D."/>
            <person name="Worley K."/>
            <person name="Gibbs R."/>
        </authorList>
    </citation>
    <scope>NUCLEOTIDE SEQUENCE [LARGE SCALE GENOMIC DNA]</scope>
    <source>
        <strain evidence="16 17">ATCC 33300</strain>
    </source>
</reference>
<keyword evidence="5 12" id="KW-0812">Transmembrane</keyword>
<evidence type="ECO:0000256" key="5">
    <source>
        <dbReference type="ARBA" id="ARBA00022692"/>
    </source>
</evidence>
<keyword evidence="7" id="KW-0408">Iron</keyword>
<keyword evidence="6" id="KW-0732">Signal</keyword>
<dbReference type="EMBL" id="ACHB01000030">
    <property type="protein sequence ID" value="EEI93207.1"/>
    <property type="molecule type" value="Genomic_DNA"/>
</dbReference>
<keyword evidence="11 12" id="KW-0998">Cell outer membrane</keyword>
<dbReference type="InterPro" id="IPR023996">
    <property type="entry name" value="TonB-dep_OMP_SusC/RagA"/>
</dbReference>
<proteinExistence type="inferred from homology"/>
<dbReference type="GO" id="GO:0015344">
    <property type="term" value="F:siderophore uptake transmembrane transporter activity"/>
    <property type="evidence" value="ECO:0007669"/>
    <property type="project" value="TreeGrafter"/>
</dbReference>
<evidence type="ECO:0000313" key="17">
    <source>
        <dbReference type="Proteomes" id="UP000006241"/>
    </source>
</evidence>
<dbReference type="RefSeq" id="WP_003006883.1">
    <property type="nucleotide sequence ID" value="NZ_GG668631.1"/>
</dbReference>
<protein>
    <submittedName>
        <fullName evidence="16">TonB-linked outer membrane protein, SusC/RagA family</fullName>
    </submittedName>
</protein>
<evidence type="ECO:0000256" key="1">
    <source>
        <dbReference type="ARBA" id="ARBA00004571"/>
    </source>
</evidence>
<dbReference type="Pfam" id="PF00593">
    <property type="entry name" value="TonB_dep_Rec_b-barrel"/>
    <property type="match status" value="1"/>
</dbReference>
<dbReference type="PANTHER" id="PTHR30069:SF29">
    <property type="entry name" value="HEMOGLOBIN AND HEMOGLOBIN-HAPTOGLOBIN-BINDING PROTEIN 1-RELATED"/>
    <property type="match status" value="1"/>
</dbReference>
<dbReference type="SMART" id="SM00965">
    <property type="entry name" value="STN"/>
    <property type="match status" value="1"/>
</dbReference>
<comment type="caution">
    <text evidence="16">The sequence shown here is derived from an EMBL/GenBank/DDBJ whole genome shotgun (WGS) entry which is preliminary data.</text>
</comment>
<evidence type="ECO:0000256" key="3">
    <source>
        <dbReference type="ARBA" id="ARBA00022452"/>
    </source>
</evidence>
<dbReference type="InterPro" id="IPR036942">
    <property type="entry name" value="Beta-barrel_TonB_sf"/>
</dbReference>
<evidence type="ECO:0000256" key="12">
    <source>
        <dbReference type="PROSITE-ProRule" id="PRU01360"/>
    </source>
</evidence>
<dbReference type="InterPro" id="IPR008969">
    <property type="entry name" value="CarboxyPept-like_regulatory"/>
</dbReference>
<dbReference type="NCBIfam" id="TIGR04056">
    <property type="entry name" value="OMP_RagA_SusC"/>
    <property type="match status" value="1"/>
</dbReference>
<organism evidence="16 17">
    <name type="scientific">Sphingobacterium spiritivorum ATCC 33300</name>
    <dbReference type="NCBI Taxonomy" id="525372"/>
    <lineage>
        <taxon>Bacteria</taxon>
        <taxon>Pseudomonadati</taxon>
        <taxon>Bacteroidota</taxon>
        <taxon>Sphingobacteriia</taxon>
        <taxon>Sphingobacteriales</taxon>
        <taxon>Sphingobacteriaceae</taxon>
        <taxon>Sphingobacterium</taxon>
    </lineage>
</organism>
<evidence type="ECO:0000256" key="6">
    <source>
        <dbReference type="ARBA" id="ARBA00022729"/>
    </source>
</evidence>
<dbReference type="PANTHER" id="PTHR30069">
    <property type="entry name" value="TONB-DEPENDENT OUTER MEMBRANE RECEPTOR"/>
    <property type="match status" value="1"/>
</dbReference>
<dbReference type="Pfam" id="PF07715">
    <property type="entry name" value="Plug"/>
    <property type="match status" value="1"/>
</dbReference>
<dbReference type="InterPro" id="IPR011662">
    <property type="entry name" value="Secretin/TonB_short_N"/>
</dbReference>
<keyword evidence="4" id="KW-0406">Ion transport</keyword>
<dbReference type="InterPro" id="IPR039426">
    <property type="entry name" value="TonB-dep_rcpt-like"/>
</dbReference>
<evidence type="ECO:0000313" key="16">
    <source>
        <dbReference type="EMBL" id="EEI93207.1"/>
    </source>
</evidence>
<dbReference type="NCBIfam" id="TIGR04057">
    <property type="entry name" value="SusC_RagA_signa"/>
    <property type="match status" value="1"/>
</dbReference>
<dbReference type="Gene3D" id="3.55.50.30">
    <property type="match status" value="1"/>
</dbReference>
<dbReference type="SUPFAM" id="SSF49464">
    <property type="entry name" value="Carboxypeptidase regulatory domain-like"/>
    <property type="match status" value="1"/>
</dbReference>
<keyword evidence="9 12" id="KW-0472">Membrane</keyword>
<feature type="region of interest" description="Disordered" evidence="14">
    <location>
        <begin position="257"/>
        <end position="287"/>
    </location>
</feature>
<gene>
    <name evidence="16" type="ORF">HMPREF0765_1240</name>
</gene>
<keyword evidence="10" id="KW-0675">Receptor</keyword>
<dbReference type="SUPFAM" id="SSF56935">
    <property type="entry name" value="Porins"/>
    <property type="match status" value="1"/>
</dbReference>
<keyword evidence="4" id="KW-0410">Iron transport</keyword>
<sequence>MKSKPLQKSLAIVRALLLPVNMATFLTLGMVTMASANTFAQRITLKADNQSLRNVLQTLEKESGYFFLYENNVVDNKRLTIQLEDATISQALEKIAKEENLAYKIVNKTITLFHASATVKQDSHVNGKILLKDTDNPIPYSLVGVTVQVKGTANAVKTNNAGEFNIKAEKNSVLIISYIGFQKKEITVSNPRVPLNIVLEQSNDYLDEVIVTGYGTKETKANQVGSAFTLTSKDLERRPALRIDALLEGVVPGVQFQAQDQNNSSPRSRFSTRVRGESSAPNGNASNEPLWVLDGVPLYTGGTTNMTPGLNVSISPLTYLNPDDIESITVLKDATATSIYGANGSNGVILVTTKKGKGPTRIGYNFRGGLQKINDTKFKVLNGDQYRQVIADMGMSKDIAMFDPTVNTNWYDEYFRTGVTKLHNLSVSGSSENNSYYLSAGIYDQKGTTIANDTKRYSLKSNVETKIGNRITARVIVGGAYNVNNLFLVGDEYYLGVPIVNPYLPNGDFALRDERGNRLMNSLAEAAQNDWTQKTLDAFTSGGVDIQIFKGLMFRNNSGLNYTSSNEDQYKSMYNLSGQSENGSAQRQQTQVTNWVTTNTMNYDNQLWQGSLSAKLGMEATRTQRHSVSATGSNFPNDNIREVSFVAETNRRGTTSRDDKTSLSYFGYLNYVWNDKYAFSGTLRKNGDSNFGKNVKWGTFGSYGAAWTVSKEEFWKSKVVDFLKLKASYGTTGNSRFGSDLSKGIYTYSADYGYGGNTGAIMTTGINEDLRWEKTYMFNTGIDARIYKKINVAVEYYNNITKDLINNALVSMTVGQRAVYRNVGKLKNEGVEVSINSVNMEKEDFSWSTSFNLSHNVNKVLELYDGFERSSGTTIMTEGYDSRSHYLVRWAGVDPATGDPMWYDINGNVTKTYSANDRVIIGSPNPDFYGGITNRIRYKKFDLSFLVLYRKGGLSFNRLARNNESDGLNILSANQSVNILDHWQYPGYLALTPRLSNLTTSSTLNSTRYLMGTSNIRLQNVSLAYDLTSNWTKAIGLKTTSAYIQGDNLYMWVPNGNSKRNTYKNSFEGMPQETVISLGLNVAF</sequence>
<dbReference type="AlphaFoldDB" id="C2FV84"/>
<evidence type="ECO:0000256" key="13">
    <source>
        <dbReference type="RuleBase" id="RU003357"/>
    </source>
</evidence>
<evidence type="ECO:0000256" key="4">
    <source>
        <dbReference type="ARBA" id="ARBA00022496"/>
    </source>
</evidence>
<evidence type="ECO:0000256" key="9">
    <source>
        <dbReference type="ARBA" id="ARBA00023136"/>
    </source>
</evidence>
<dbReference type="Pfam" id="PF13715">
    <property type="entry name" value="CarbopepD_reg_2"/>
    <property type="match status" value="1"/>
</dbReference>
<evidence type="ECO:0000256" key="8">
    <source>
        <dbReference type="ARBA" id="ARBA00023077"/>
    </source>
</evidence>
<dbReference type="Gene3D" id="2.40.170.20">
    <property type="entry name" value="TonB-dependent receptor, beta-barrel domain"/>
    <property type="match status" value="1"/>
</dbReference>
<dbReference type="GO" id="GO:0044718">
    <property type="term" value="P:siderophore transmembrane transport"/>
    <property type="evidence" value="ECO:0007669"/>
    <property type="project" value="TreeGrafter"/>
</dbReference>
<evidence type="ECO:0000256" key="2">
    <source>
        <dbReference type="ARBA" id="ARBA00022448"/>
    </source>
</evidence>
<dbReference type="Proteomes" id="UP000006241">
    <property type="component" value="Unassembled WGS sequence"/>
</dbReference>
<dbReference type="PROSITE" id="PS52016">
    <property type="entry name" value="TONB_DEPENDENT_REC_3"/>
    <property type="match status" value="1"/>
</dbReference>
<evidence type="ECO:0000259" key="15">
    <source>
        <dbReference type="SMART" id="SM00965"/>
    </source>
</evidence>
<feature type="domain" description="Secretin/TonB short N-terminal" evidence="15">
    <location>
        <begin position="65"/>
        <end position="115"/>
    </location>
</feature>
<keyword evidence="8 13" id="KW-0798">TonB box</keyword>